<gene>
    <name evidence="1" type="ORF">METZ01_LOCUS414294</name>
</gene>
<organism evidence="1">
    <name type="scientific">marine metagenome</name>
    <dbReference type="NCBI Taxonomy" id="408172"/>
    <lineage>
        <taxon>unclassified sequences</taxon>
        <taxon>metagenomes</taxon>
        <taxon>ecological metagenomes</taxon>
    </lineage>
</organism>
<protein>
    <submittedName>
        <fullName evidence="1">Uncharacterized protein</fullName>
    </submittedName>
</protein>
<reference evidence="1" key="1">
    <citation type="submission" date="2018-05" db="EMBL/GenBank/DDBJ databases">
        <authorList>
            <person name="Lanie J.A."/>
            <person name="Ng W.-L."/>
            <person name="Kazmierczak K.M."/>
            <person name="Andrzejewski T.M."/>
            <person name="Davidsen T.M."/>
            <person name="Wayne K.J."/>
            <person name="Tettelin H."/>
            <person name="Glass J.I."/>
            <person name="Rusch D."/>
            <person name="Podicherti R."/>
            <person name="Tsui H.-C.T."/>
            <person name="Winkler M.E."/>
        </authorList>
    </citation>
    <scope>NUCLEOTIDE SEQUENCE</scope>
</reference>
<dbReference type="AlphaFoldDB" id="A0A382WS77"/>
<dbReference type="EMBL" id="UINC01161956">
    <property type="protein sequence ID" value="SVD61440.1"/>
    <property type="molecule type" value="Genomic_DNA"/>
</dbReference>
<proteinExistence type="predicted"/>
<accession>A0A382WS77</accession>
<name>A0A382WS77_9ZZZZ</name>
<sequence length="60" mass="6938">MAYNYLILLTRKPEAKRNWFLVVLSISCQAGTNWHALRLFFDRITNPIISCEVTPSNSSH</sequence>
<evidence type="ECO:0000313" key="1">
    <source>
        <dbReference type="EMBL" id="SVD61440.1"/>
    </source>
</evidence>